<proteinExistence type="predicted"/>
<name>U4L660_PYROM</name>
<reference evidence="1 2" key="1">
    <citation type="journal article" date="2013" name="PLoS Genet.">
        <title>The genome and development-dependent transcriptomes of Pyronema confluens: a window into fungal evolution.</title>
        <authorList>
            <person name="Traeger S."/>
            <person name="Altegoer F."/>
            <person name="Freitag M."/>
            <person name="Gabaldon T."/>
            <person name="Kempken F."/>
            <person name="Kumar A."/>
            <person name="Marcet-Houben M."/>
            <person name="Poggeler S."/>
            <person name="Stajich J.E."/>
            <person name="Nowrousian M."/>
        </authorList>
    </citation>
    <scope>NUCLEOTIDE SEQUENCE [LARGE SCALE GENOMIC DNA]</scope>
    <source>
        <strain evidence="2">CBS 100304</strain>
        <tissue evidence="1">Vegetative mycelium</tissue>
    </source>
</reference>
<keyword evidence="2" id="KW-1185">Reference proteome</keyword>
<dbReference type="AlphaFoldDB" id="U4L660"/>
<sequence length="76" mass="9077">MAKKQEDQSLMSYSIHHAWLRHPRKRVICRPVRPVLASLLRPLHNLRKDPFSLLIAFDLTQPAPQIRKQEWQRRAT</sequence>
<evidence type="ECO:0000313" key="2">
    <source>
        <dbReference type="Proteomes" id="UP000018144"/>
    </source>
</evidence>
<evidence type="ECO:0000313" key="1">
    <source>
        <dbReference type="EMBL" id="CCX05510.1"/>
    </source>
</evidence>
<dbReference type="Proteomes" id="UP000018144">
    <property type="component" value="Unassembled WGS sequence"/>
</dbReference>
<organism evidence="1 2">
    <name type="scientific">Pyronema omphalodes (strain CBS 100304)</name>
    <name type="common">Pyronema confluens</name>
    <dbReference type="NCBI Taxonomy" id="1076935"/>
    <lineage>
        <taxon>Eukaryota</taxon>
        <taxon>Fungi</taxon>
        <taxon>Dikarya</taxon>
        <taxon>Ascomycota</taxon>
        <taxon>Pezizomycotina</taxon>
        <taxon>Pezizomycetes</taxon>
        <taxon>Pezizales</taxon>
        <taxon>Pyronemataceae</taxon>
        <taxon>Pyronema</taxon>
    </lineage>
</organism>
<gene>
    <name evidence="1" type="ORF">PCON_05097</name>
</gene>
<accession>U4L660</accession>
<dbReference type="EMBL" id="HF935256">
    <property type="protein sequence ID" value="CCX05510.1"/>
    <property type="molecule type" value="Genomic_DNA"/>
</dbReference>
<protein>
    <submittedName>
        <fullName evidence="1">Uncharacterized protein</fullName>
    </submittedName>
</protein>